<dbReference type="Pfam" id="PF00651">
    <property type="entry name" value="BTB"/>
    <property type="match status" value="1"/>
</dbReference>
<evidence type="ECO:0000256" key="1">
    <source>
        <dbReference type="SAM" id="MobiDB-lite"/>
    </source>
</evidence>
<dbReference type="PANTHER" id="PTHR47843">
    <property type="entry name" value="BTB DOMAIN-CONTAINING PROTEIN-RELATED"/>
    <property type="match status" value="1"/>
</dbReference>
<dbReference type="PANTHER" id="PTHR47843:SF5">
    <property type="entry name" value="BTB_POZ DOMAIN PROTEIN"/>
    <property type="match status" value="1"/>
</dbReference>
<dbReference type="Proteomes" id="UP000028045">
    <property type="component" value="Unassembled WGS sequence"/>
</dbReference>
<dbReference type="EMBL" id="KL648650">
    <property type="protein sequence ID" value="KEY66631.1"/>
    <property type="molecule type" value="Genomic_DNA"/>
</dbReference>
<sequence>MGPFGRPKMADLLVTGDFSDLKITSHGRTFDVHRAVVCPQSSFMAAAIKGGFEEFATGIIQIEKYSLTGVKKMLQYLYVGDYDSPTSDGPTDDATEATSTPQAGDDANDDPEKNSAPAAPEATSVPLAKVLWGHLEINTMADYYGIPSLCELSRTKFRLAIDQDWNAEVFSHVAELALVMTGDRGMHSVVAQVAAVHAPELLQRELLGFMGDFERQVLKNVISSNDEERRVASENYTTVANQLSNAKASHEVEKRVVDSQLGALQRESVAWQASTRLLNQTFRCRNESCKQFMSTFLEKAGTAQRPKIDSVLLELNHR</sequence>
<dbReference type="HOGENOM" id="CLU_057752_2_0_1"/>
<proteinExistence type="predicted"/>
<dbReference type="OrthoDB" id="1022638at2759"/>
<evidence type="ECO:0000259" key="2">
    <source>
        <dbReference type="PROSITE" id="PS50097"/>
    </source>
</evidence>
<gene>
    <name evidence="3" type="ORF">S7711_01926</name>
</gene>
<protein>
    <recommendedName>
        <fullName evidence="2">BTB domain-containing protein</fullName>
    </recommendedName>
</protein>
<keyword evidence="4" id="KW-1185">Reference proteome</keyword>
<reference evidence="3 4" key="1">
    <citation type="journal article" date="2014" name="BMC Genomics">
        <title>Comparative genome sequencing reveals chemotype-specific gene clusters in the toxigenic black mold Stachybotrys.</title>
        <authorList>
            <person name="Semeiks J."/>
            <person name="Borek D."/>
            <person name="Otwinowski Z."/>
            <person name="Grishin N.V."/>
        </authorList>
    </citation>
    <scope>NUCLEOTIDE SEQUENCE [LARGE SCALE GENOMIC DNA]</scope>
    <source>
        <strain evidence="4">CBS 109288 / IBT 7711</strain>
    </source>
</reference>
<feature type="domain" description="BTB" evidence="2">
    <location>
        <begin position="19"/>
        <end position="86"/>
    </location>
</feature>
<dbReference type="CDD" id="cd18186">
    <property type="entry name" value="BTB_POZ_ZBTB_KLHL-like"/>
    <property type="match status" value="1"/>
</dbReference>
<dbReference type="Gene3D" id="3.30.710.10">
    <property type="entry name" value="Potassium Channel Kv1.1, Chain A"/>
    <property type="match status" value="1"/>
</dbReference>
<evidence type="ECO:0000313" key="3">
    <source>
        <dbReference type="EMBL" id="KEY66631.1"/>
    </source>
</evidence>
<dbReference type="InterPro" id="IPR011333">
    <property type="entry name" value="SKP1/BTB/POZ_sf"/>
</dbReference>
<dbReference type="InterPro" id="IPR000210">
    <property type="entry name" value="BTB/POZ_dom"/>
</dbReference>
<organism evidence="3 4">
    <name type="scientific">Stachybotrys chartarum (strain CBS 109288 / IBT 7711)</name>
    <name type="common">Toxic black mold</name>
    <name type="synonym">Stilbospora chartarum</name>
    <dbReference type="NCBI Taxonomy" id="1280523"/>
    <lineage>
        <taxon>Eukaryota</taxon>
        <taxon>Fungi</taxon>
        <taxon>Dikarya</taxon>
        <taxon>Ascomycota</taxon>
        <taxon>Pezizomycotina</taxon>
        <taxon>Sordariomycetes</taxon>
        <taxon>Hypocreomycetidae</taxon>
        <taxon>Hypocreales</taxon>
        <taxon>Stachybotryaceae</taxon>
        <taxon>Stachybotrys</taxon>
    </lineage>
</organism>
<accession>A0A084AMV2</accession>
<dbReference type="AlphaFoldDB" id="A0A084AMV2"/>
<evidence type="ECO:0000313" key="4">
    <source>
        <dbReference type="Proteomes" id="UP000028045"/>
    </source>
</evidence>
<dbReference type="SUPFAM" id="SSF54695">
    <property type="entry name" value="POZ domain"/>
    <property type="match status" value="1"/>
</dbReference>
<feature type="region of interest" description="Disordered" evidence="1">
    <location>
        <begin position="85"/>
        <end position="121"/>
    </location>
</feature>
<dbReference type="PROSITE" id="PS50097">
    <property type="entry name" value="BTB"/>
    <property type="match status" value="1"/>
</dbReference>
<name>A0A084AMV2_STACB</name>